<dbReference type="EMBL" id="MU266339">
    <property type="protein sequence ID" value="KAH7929665.1"/>
    <property type="molecule type" value="Genomic_DNA"/>
</dbReference>
<keyword evidence="2" id="KW-1185">Reference proteome</keyword>
<reference evidence="1" key="1">
    <citation type="journal article" date="2021" name="New Phytol.">
        <title>Evolutionary innovations through gain and loss of genes in the ectomycorrhizal Boletales.</title>
        <authorList>
            <person name="Wu G."/>
            <person name="Miyauchi S."/>
            <person name="Morin E."/>
            <person name="Kuo A."/>
            <person name="Drula E."/>
            <person name="Varga T."/>
            <person name="Kohler A."/>
            <person name="Feng B."/>
            <person name="Cao Y."/>
            <person name="Lipzen A."/>
            <person name="Daum C."/>
            <person name="Hundley H."/>
            <person name="Pangilinan J."/>
            <person name="Johnson J."/>
            <person name="Barry K."/>
            <person name="LaButti K."/>
            <person name="Ng V."/>
            <person name="Ahrendt S."/>
            <person name="Min B."/>
            <person name="Choi I.G."/>
            <person name="Park H."/>
            <person name="Plett J.M."/>
            <person name="Magnuson J."/>
            <person name="Spatafora J.W."/>
            <person name="Nagy L.G."/>
            <person name="Henrissat B."/>
            <person name="Grigoriev I.V."/>
            <person name="Yang Z.L."/>
            <person name="Xu J."/>
            <person name="Martin F.M."/>
        </authorList>
    </citation>
    <scope>NUCLEOTIDE SEQUENCE</scope>
    <source>
        <strain evidence="1">KUC20120723A-06</strain>
    </source>
</reference>
<name>A0ACB8BUM0_9AGAM</name>
<protein>
    <submittedName>
        <fullName evidence="1">Uncharacterized protein</fullName>
    </submittedName>
</protein>
<gene>
    <name evidence="1" type="ORF">BV22DRAFT_115945</name>
</gene>
<accession>A0ACB8BUM0</accession>
<sequence>MLCKLCSRSIERKETNWPHLAPSYLRITHNTSHQWKRRQRRCCWFFYFRESQTPVVRQLKVVALIRFIVSMNMYQFSLTFGVFFKIGVGANYCSDGTSLDHIFGTFTLVGRNRKVH</sequence>
<organism evidence="1 2">
    <name type="scientific">Leucogyrophana mollusca</name>
    <dbReference type="NCBI Taxonomy" id="85980"/>
    <lineage>
        <taxon>Eukaryota</taxon>
        <taxon>Fungi</taxon>
        <taxon>Dikarya</taxon>
        <taxon>Basidiomycota</taxon>
        <taxon>Agaricomycotina</taxon>
        <taxon>Agaricomycetes</taxon>
        <taxon>Agaricomycetidae</taxon>
        <taxon>Boletales</taxon>
        <taxon>Boletales incertae sedis</taxon>
        <taxon>Leucogyrophana</taxon>
    </lineage>
</organism>
<evidence type="ECO:0000313" key="1">
    <source>
        <dbReference type="EMBL" id="KAH7929665.1"/>
    </source>
</evidence>
<comment type="caution">
    <text evidence="1">The sequence shown here is derived from an EMBL/GenBank/DDBJ whole genome shotgun (WGS) entry which is preliminary data.</text>
</comment>
<evidence type="ECO:0000313" key="2">
    <source>
        <dbReference type="Proteomes" id="UP000790709"/>
    </source>
</evidence>
<proteinExistence type="predicted"/>
<dbReference type="Proteomes" id="UP000790709">
    <property type="component" value="Unassembled WGS sequence"/>
</dbReference>